<dbReference type="EMBL" id="CP053941">
    <property type="protein sequence ID" value="QKG92024.1"/>
    <property type="molecule type" value="Genomic_DNA"/>
</dbReference>
<dbReference type="RefSeq" id="WP_173228573.1">
    <property type="nucleotide sequence ID" value="NZ_CP053941.1"/>
</dbReference>
<sequence length="87" mass="9439">MGSDSRRTRDCPEPCRDVLNIVSREETTLVDAVSSGELDRRDIETFLHYAADHDVEPGIVPLVKIVDTLLEERNVQTGGDAGAASTG</sequence>
<dbReference type="GeneID" id="55594104"/>
<dbReference type="Proteomes" id="UP000505020">
    <property type="component" value="Chromosome"/>
</dbReference>
<keyword evidence="2" id="KW-1185">Reference proteome</keyword>
<dbReference type="KEGG" id="hsai:HPS36_03840"/>
<evidence type="ECO:0008006" key="3">
    <source>
        <dbReference type="Google" id="ProtNLM"/>
    </source>
</evidence>
<protein>
    <recommendedName>
        <fullName evidence="3">Ketopantoate reductase C-terminal domain-containing protein</fullName>
    </recommendedName>
</protein>
<name>A0A7D3XUE3_9EURY</name>
<organism evidence="1 2">
    <name type="scientific">Halorubrum salinarum</name>
    <dbReference type="NCBI Taxonomy" id="2739057"/>
    <lineage>
        <taxon>Archaea</taxon>
        <taxon>Methanobacteriati</taxon>
        <taxon>Methanobacteriota</taxon>
        <taxon>Stenosarchaea group</taxon>
        <taxon>Halobacteria</taxon>
        <taxon>Halobacteriales</taxon>
        <taxon>Haloferacaceae</taxon>
        <taxon>Halorubrum</taxon>
    </lineage>
</organism>
<evidence type="ECO:0000313" key="1">
    <source>
        <dbReference type="EMBL" id="QKG92024.1"/>
    </source>
</evidence>
<accession>A0A7D3XUE3</accession>
<dbReference type="AlphaFoldDB" id="A0A7D3XUE3"/>
<evidence type="ECO:0000313" key="2">
    <source>
        <dbReference type="Proteomes" id="UP000505020"/>
    </source>
</evidence>
<gene>
    <name evidence="1" type="ORF">HPS36_03840</name>
</gene>
<proteinExistence type="predicted"/>
<reference evidence="1 2" key="1">
    <citation type="submission" date="2020-05" db="EMBL/GenBank/DDBJ databases">
        <title>Halorubrum RHB-C sp.nov., an extremely halophilic archaeon isolated from solar salt farm.</title>
        <authorList>
            <person name="Ho H."/>
            <person name="Danganan R.E."/>
            <person name="Dedeles G.R."/>
            <person name="Kim S.-G."/>
        </authorList>
    </citation>
    <scope>NUCLEOTIDE SEQUENCE [LARGE SCALE GENOMIC DNA]</scope>
    <source>
        <strain evidence="1 2">RHB-C</strain>
    </source>
</reference>